<gene>
    <name evidence="5" type="primary">dapE</name>
    <name evidence="6" type="ORF">DQ226_01555</name>
    <name evidence="5" type="ORF">QYF62_09195</name>
</gene>
<evidence type="ECO:0000259" key="4">
    <source>
        <dbReference type="Pfam" id="PF07687"/>
    </source>
</evidence>
<dbReference type="GO" id="GO:0046872">
    <property type="term" value="F:metal ion binding"/>
    <property type="evidence" value="ECO:0007669"/>
    <property type="project" value="UniProtKB-KW"/>
</dbReference>
<dbReference type="InterPro" id="IPR011650">
    <property type="entry name" value="Peptidase_M20_dimer"/>
</dbReference>
<keyword evidence="8" id="KW-1185">Reference proteome</keyword>
<dbReference type="GO" id="GO:0006526">
    <property type="term" value="P:L-arginine biosynthetic process"/>
    <property type="evidence" value="ECO:0007669"/>
    <property type="project" value="TreeGrafter"/>
</dbReference>
<dbReference type="EMBL" id="JAUHTB010000009">
    <property type="protein sequence ID" value="MDN4506232.1"/>
    <property type="molecule type" value="Genomic_DNA"/>
</dbReference>
<dbReference type="Pfam" id="PF07687">
    <property type="entry name" value="M20_dimer"/>
    <property type="match status" value="1"/>
</dbReference>
<dbReference type="Gene3D" id="3.30.70.360">
    <property type="match status" value="1"/>
</dbReference>
<comment type="caution">
    <text evidence="6">The sequence shown here is derived from an EMBL/GenBank/DDBJ whole genome shotgun (WGS) entry which is preliminary data.</text>
</comment>
<dbReference type="RefSeq" id="WP_119191799.1">
    <property type="nucleotide sequence ID" value="NZ_JAUHTB010000009.1"/>
</dbReference>
<feature type="domain" description="Peptidase M20 dimerisation" evidence="4">
    <location>
        <begin position="202"/>
        <end position="295"/>
    </location>
</feature>
<reference evidence="5 8" key="2">
    <citation type="submission" date="2023-07" db="EMBL/GenBank/DDBJ databases">
        <title>Strategy for survival of the halotoleranting strain Dietzia MX2 from the Yakshinskoe mineral salts deposit.</title>
        <authorList>
            <person name="Kharitonova M.A."/>
            <person name="Kupriyanova-Ashina F.G."/>
            <person name="Shakirov T.R."/>
            <person name="Vafina M.S."/>
            <person name="Ilinskaya O.N."/>
        </authorList>
    </citation>
    <scope>NUCLEOTIDE SEQUENCE [LARGE SCALE GENOMIC DNA]</scope>
    <source>
        <strain evidence="5 8">MX2</strain>
    </source>
</reference>
<dbReference type="GO" id="GO:0008777">
    <property type="term" value="F:acetylornithine deacetylase activity"/>
    <property type="evidence" value="ECO:0007669"/>
    <property type="project" value="TreeGrafter"/>
</dbReference>
<dbReference type="InterPro" id="IPR002933">
    <property type="entry name" value="Peptidase_M20"/>
</dbReference>
<dbReference type="InterPro" id="IPR010174">
    <property type="entry name" value="Succinyl-DAP_deSuclase_DapE"/>
</dbReference>
<evidence type="ECO:0000313" key="8">
    <source>
        <dbReference type="Proteomes" id="UP001172702"/>
    </source>
</evidence>
<keyword evidence="2 6" id="KW-0378">Hydrolase</keyword>
<dbReference type="GO" id="GO:0009014">
    <property type="term" value="F:succinyl-diaminopimelate desuccinylase activity"/>
    <property type="evidence" value="ECO:0007669"/>
    <property type="project" value="UniProtKB-UniRule"/>
</dbReference>
<evidence type="ECO:0000256" key="1">
    <source>
        <dbReference type="ARBA" id="ARBA00022723"/>
    </source>
</evidence>
<dbReference type="Pfam" id="PF01546">
    <property type="entry name" value="Peptidase_M20"/>
    <property type="match status" value="1"/>
</dbReference>
<name>A0A365PEG2_9ACTN</name>
<evidence type="ECO:0000313" key="6">
    <source>
        <dbReference type="EMBL" id="RBA40578.1"/>
    </source>
</evidence>
<protein>
    <recommendedName>
        <fullName evidence="3">Succinyl-diaminopimelate desuccinylase</fullName>
        <ecNumber evidence="3">3.5.1.18</ecNumber>
    </recommendedName>
</protein>
<accession>A0A365PEG2</accession>
<evidence type="ECO:0000313" key="5">
    <source>
        <dbReference type="EMBL" id="MDN4506232.1"/>
    </source>
</evidence>
<evidence type="ECO:0000313" key="7">
    <source>
        <dbReference type="Proteomes" id="UP000252187"/>
    </source>
</evidence>
<dbReference type="AlphaFoldDB" id="A0A365PEG2"/>
<dbReference type="PANTHER" id="PTHR43808:SF31">
    <property type="entry name" value="N-ACETYL-L-CITRULLINE DEACETYLASE"/>
    <property type="match status" value="1"/>
</dbReference>
<sequence length="405" mass="42022">MLAVCPDGHGSRATRVGAVTAALDLTADPVDLTRALVDIPSPSREEDAIAAAVHDALVATVAGFTGPAADRTEVVRDGNRVLARTSRGLPTRVVLAGHLDTVPLAGNVPCRVTGEGTDTVLHGCGTVDMKSGDAVFLHLFAALADSDELAHDLALVLYDCEEIEATANGLGVLERTHRDWLTGDVAILGEPTGGLIEAGCQGTLRIRVHARGVRAHSARSWLGDNAVHRLAPVLGALAAYEARSVDIDGCVYREGLQAVRMSAGVAGNTVPDEAWLDVNFRSAPDRDTDAALAHALDALGLTGLPRVAEGETPLAEPGLSWELTDLSPGALPGLGAPAAAELVRAAGGRVRAKYGWTDVSRFAALGIPAVNLGPGDPGMAHKRDEYCPAAQITEVGRVLRTYLTG</sequence>
<dbReference type="GO" id="GO:0009089">
    <property type="term" value="P:lysine biosynthetic process via diaminopimelate"/>
    <property type="evidence" value="ECO:0007669"/>
    <property type="project" value="UniProtKB-UniRule"/>
</dbReference>
<dbReference type="SUPFAM" id="SSF55031">
    <property type="entry name" value="Bacterial exopeptidase dimerisation domain"/>
    <property type="match status" value="1"/>
</dbReference>
<dbReference type="InterPro" id="IPR036264">
    <property type="entry name" value="Bact_exopeptidase_dim_dom"/>
</dbReference>
<dbReference type="EC" id="3.5.1.18" evidence="3"/>
<dbReference type="Proteomes" id="UP000252187">
    <property type="component" value="Unassembled WGS sequence"/>
</dbReference>
<organism evidence="6 7">
    <name type="scientific">Dietzia maris</name>
    <dbReference type="NCBI Taxonomy" id="37915"/>
    <lineage>
        <taxon>Bacteria</taxon>
        <taxon>Bacillati</taxon>
        <taxon>Actinomycetota</taxon>
        <taxon>Actinomycetes</taxon>
        <taxon>Mycobacteriales</taxon>
        <taxon>Dietziaceae</taxon>
        <taxon>Dietzia</taxon>
    </lineage>
</organism>
<dbReference type="NCBIfam" id="TIGR01900">
    <property type="entry name" value="dapE-gram_pos"/>
    <property type="match status" value="1"/>
</dbReference>
<dbReference type="PANTHER" id="PTHR43808">
    <property type="entry name" value="ACETYLORNITHINE DEACETYLASE"/>
    <property type="match status" value="1"/>
</dbReference>
<evidence type="ECO:0000256" key="2">
    <source>
        <dbReference type="ARBA" id="ARBA00022801"/>
    </source>
</evidence>
<proteinExistence type="predicted"/>
<dbReference type="Gene3D" id="3.40.630.10">
    <property type="entry name" value="Zn peptidases"/>
    <property type="match status" value="1"/>
</dbReference>
<dbReference type="InterPro" id="IPR050072">
    <property type="entry name" value="Peptidase_M20A"/>
</dbReference>
<reference evidence="6 7" key="1">
    <citation type="submission" date="2018-06" db="EMBL/GenBank/DDBJ databases">
        <title>Whole genome sequencing of four bacterial strains from South Shetland trench revealing bio-synthetic gene clusters.</title>
        <authorList>
            <person name="Abdel-Mageed W.M."/>
            <person name="Lehri B."/>
            <person name="Jarmusch S.A."/>
            <person name="Miranda K."/>
            <person name="Goodfellow M."/>
            <person name="Jaspars M."/>
            <person name="Karlyshev A.V."/>
        </authorList>
    </citation>
    <scope>NUCLEOTIDE SEQUENCE [LARGE SCALE GENOMIC DNA]</scope>
    <source>
        <strain evidence="6 7">SST1</strain>
    </source>
</reference>
<dbReference type="Proteomes" id="UP001172702">
    <property type="component" value="Unassembled WGS sequence"/>
</dbReference>
<dbReference type="SUPFAM" id="SSF53187">
    <property type="entry name" value="Zn-dependent exopeptidases"/>
    <property type="match status" value="1"/>
</dbReference>
<dbReference type="EMBL" id="QNTT01000002">
    <property type="protein sequence ID" value="RBA40578.1"/>
    <property type="molecule type" value="Genomic_DNA"/>
</dbReference>
<evidence type="ECO:0000256" key="3">
    <source>
        <dbReference type="NCBIfam" id="TIGR01900"/>
    </source>
</evidence>
<keyword evidence="1" id="KW-0479">Metal-binding</keyword>